<keyword evidence="2" id="KW-1185">Reference proteome</keyword>
<dbReference type="OrthoDB" id="5302289at2759"/>
<proteinExistence type="predicted"/>
<dbReference type="GeneID" id="41967528"/>
<evidence type="ECO:0000313" key="1">
    <source>
        <dbReference type="EMBL" id="TPX15747.1"/>
    </source>
</evidence>
<protein>
    <submittedName>
        <fullName evidence="1">Uncharacterized protein</fullName>
    </submittedName>
</protein>
<comment type="caution">
    <text evidence="1">The sequence shown here is derived from an EMBL/GenBank/DDBJ whole genome shotgun (WGS) entry which is preliminary data.</text>
</comment>
<gene>
    <name evidence="1" type="ORF">E0L32_000081</name>
</gene>
<sequence length="141" mass="15999">MLALHANHIPRSLEFVDCKFDNLSQPPPPNPFMFQYLSMRNLKAETDSKEETKTAVEIPTPKTVAEALELARDTPEGAADTKVREMLDAEMARIWASIEAEPKTYVMTRDEFAVFNYYGSKYVGNELAAEARGRYWSYGTP</sequence>
<dbReference type="Proteomes" id="UP000319257">
    <property type="component" value="Unassembled WGS sequence"/>
</dbReference>
<accession>A0A507B7I4</accession>
<dbReference type="AlphaFoldDB" id="A0A507B7I4"/>
<evidence type="ECO:0000313" key="2">
    <source>
        <dbReference type="Proteomes" id="UP000319257"/>
    </source>
</evidence>
<dbReference type="RefSeq" id="XP_030997458.1">
    <property type="nucleotide sequence ID" value="XM_031142897.1"/>
</dbReference>
<dbReference type="EMBL" id="SKBQ01000001">
    <property type="protein sequence ID" value="TPX15747.1"/>
    <property type="molecule type" value="Genomic_DNA"/>
</dbReference>
<organism evidence="1 2">
    <name type="scientific">Thyridium curvatum</name>
    <dbReference type="NCBI Taxonomy" id="1093900"/>
    <lineage>
        <taxon>Eukaryota</taxon>
        <taxon>Fungi</taxon>
        <taxon>Dikarya</taxon>
        <taxon>Ascomycota</taxon>
        <taxon>Pezizomycotina</taxon>
        <taxon>Sordariomycetes</taxon>
        <taxon>Sordariomycetidae</taxon>
        <taxon>Thyridiales</taxon>
        <taxon>Thyridiaceae</taxon>
        <taxon>Thyridium</taxon>
    </lineage>
</organism>
<name>A0A507B7I4_9PEZI</name>
<reference evidence="1 2" key="1">
    <citation type="submission" date="2019-06" db="EMBL/GenBank/DDBJ databases">
        <title>Draft genome sequence of the filamentous fungus Phialemoniopsis curvata isolated from diesel fuel.</title>
        <authorList>
            <person name="Varaljay V.A."/>
            <person name="Lyon W.J."/>
            <person name="Crouch A.L."/>
            <person name="Drake C.E."/>
            <person name="Hollomon J.M."/>
            <person name="Nadeau L.J."/>
            <person name="Nunn H.S."/>
            <person name="Stevenson B.S."/>
            <person name="Bojanowski C.L."/>
            <person name="Crookes-Goodson W.J."/>
        </authorList>
    </citation>
    <scope>NUCLEOTIDE SEQUENCE [LARGE SCALE GENOMIC DNA]</scope>
    <source>
        <strain evidence="1 2">D216</strain>
    </source>
</reference>
<dbReference type="InParanoid" id="A0A507B7I4"/>